<feature type="domain" description="N-acetyltransferase" evidence="1">
    <location>
        <begin position="11"/>
        <end position="172"/>
    </location>
</feature>
<gene>
    <name evidence="2" type="ORF">KQJ23_09480</name>
</gene>
<reference evidence="2 3" key="1">
    <citation type="submission" date="2021-06" db="EMBL/GenBank/DDBJ databases">
        <authorList>
            <person name="Sun Q."/>
            <person name="Li D."/>
        </authorList>
    </citation>
    <scope>NUCLEOTIDE SEQUENCE [LARGE SCALE GENOMIC DNA]</scope>
    <source>
        <strain evidence="2 3">MSJ-6</strain>
    </source>
</reference>
<dbReference type="RefSeq" id="WP_216478598.1">
    <property type="nucleotide sequence ID" value="NZ_JAHLQJ010000007.1"/>
</dbReference>
<dbReference type="PANTHER" id="PTHR39173">
    <property type="entry name" value="ACETYLTRANSFERASE"/>
    <property type="match status" value="1"/>
</dbReference>
<protein>
    <submittedName>
        <fullName evidence="2">GNAT family N-acetyltransferase</fullName>
    </submittedName>
</protein>
<proteinExistence type="predicted"/>
<dbReference type="CDD" id="cd04301">
    <property type="entry name" value="NAT_SF"/>
    <property type="match status" value="1"/>
</dbReference>
<keyword evidence="3" id="KW-1185">Reference proteome</keyword>
<organism evidence="2 3">
    <name type="scientific">Paenibacillus brevis</name>
    <dbReference type="NCBI Taxonomy" id="2841508"/>
    <lineage>
        <taxon>Bacteria</taxon>
        <taxon>Bacillati</taxon>
        <taxon>Bacillota</taxon>
        <taxon>Bacilli</taxon>
        <taxon>Bacillales</taxon>
        <taxon>Paenibacillaceae</taxon>
        <taxon>Paenibacillus</taxon>
    </lineage>
</organism>
<sequence length="176" mass="19979">MNNLKLIKPALNLKDEYISFYQEWRDSGEEMVPWVITKDPSDFRAMLAFLSNQEKGIGIPEGWVPDSTFWLVNEYSRVIGAVNIRHQLSPFLLRAGGHIGYGIRPSERGKGYAASMLKLALVEARKLGIQEVLVVCDAENVGSERTILRNGGTRDVDFVEEDGQVIKRFWIKDNNH</sequence>
<dbReference type="EMBL" id="JAHLQJ010000007">
    <property type="protein sequence ID" value="MBU5672051.1"/>
    <property type="molecule type" value="Genomic_DNA"/>
</dbReference>
<dbReference type="Proteomes" id="UP000743001">
    <property type="component" value="Unassembled WGS sequence"/>
</dbReference>
<name>A0ABS6FPH6_9BACL</name>
<evidence type="ECO:0000313" key="2">
    <source>
        <dbReference type="EMBL" id="MBU5672051.1"/>
    </source>
</evidence>
<accession>A0ABS6FPH6</accession>
<dbReference type="PANTHER" id="PTHR39173:SF1">
    <property type="entry name" value="ACETYLTRANSFERASE"/>
    <property type="match status" value="1"/>
</dbReference>
<dbReference type="InterPro" id="IPR000182">
    <property type="entry name" value="GNAT_dom"/>
</dbReference>
<dbReference type="PROSITE" id="PS51186">
    <property type="entry name" value="GNAT"/>
    <property type="match status" value="1"/>
</dbReference>
<evidence type="ECO:0000313" key="3">
    <source>
        <dbReference type="Proteomes" id="UP000743001"/>
    </source>
</evidence>
<evidence type="ECO:0000259" key="1">
    <source>
        <dbReference type="PROSITE" id="PS51186"/>
    </source>
</evidence>
<dbReference type="Pfam" id="PF13302">
    <property type="entry name" value="Acetyltransf_3"/>
    <property type="match status" value="1"/>
</dbReference>
<comment type="caution">
    <text evidence="2">The sequence shown here is derived from an EMBL/GenBank/DDBJ whole genome shotgun (WGS) entry which is preliminary data.</text>
</comment>